<dbReference type="EMBL" id="FJUX01000016">
    <property type="protein sequence ID" value="CZS93769.1"/>
    <property type="molecule type" value="Genomic_DNA"/>
</dbReference>
<evidence type="ECO:0000256" key="3">
    <source>
        <dbReference type="ARBA" id="ARBA00022692"/>
    </source>
</evidence>
<comment type="similarity">
    <text evidence="2">Belongs to the peptidase S54 family.</text>
</comment>
<feature type="transmembrane region" description="Helical" evidence="7">
    <location>
        <begin position="82"/>
        <end position="105"/>
    </location>
</feature>
<dbReference type="OrthoDB" id="418595at2759"/>
<feature type="transmembrane region" description="Helical" evidence="7">
    <location>
        <begin position="6"/>
        <end position="24"/>
    </location>
</feature>
<dbReference type="Gene3D" id="1.20.1540.10">
    <property type="entry name" value="Rhomboid-like"/>
    <property type="match status" value="1"/>
</dbReference>
<protein>
    <recommendedName>
        <fullName evidence="8">Peptidase S54 rhomboid domain-containing protein</fullName>
    </recommendedName>
</protein>
<organism evidence="9 10">
    <name type="scientific">Rhynchosporium agropyri</name>
    <dbReference type="NCBI Taxonomy" id="914238"/>
    <lineage>
        <taxon>Eukaryota</taxon>
        <taxon>Fungi</taxon>
        <taxon>Dikarya</taxon>
        <taxon>Ascomycota</taxon>
        <taxon>Pezizomycotina</taxon>
        <taxon>Leotiomycetes</taxon>
        <taxon>Helotiales</taxon>
        <taxon>Ploettnerulaceae</taxon>
        <taxon>Rhynchosporium</taxon>
    </lineage>
</organism>
<dbReference type="PANTHER" id="PTHR43731">
    <property type="entry name" value="RHOMBOID PROTEASE"/>
    <property type="match status" value="1"/>
</dbReference>
<evidence type="ECO:0000256" key="5">
    <source>
        <dbReference type="ARBA" id="ARBA00022989"/>
    </source>
</evidence>
<dbReference type="InterPro" id="IPR050925">
    <property type="entry name" value="Rhomboid_protease_S54"/>
</dbReference>
<evidence type="ECO:0000313" key="9">
    <source>
        <dbReference type="EMBL" id="CZS93769.1"/>
    </source>
</evidence>
<dbReference type="InterPro" id="IPR035952">
    <property type="entry name" value="Rhomboid-like_sf"/>
</dbReference>
<evidence type="ECO:0000256" key="2">
    <source>
        <dbReference type="ARBA" id="ARBA00009045"/>
    </source>
</evidence>
<keyword evidence="10" id="KW-1185">Reference proteome</keyword>
<keyword evidence="4" id="KW-0378">Hydrolase</keyword>
<proteinExistence type="inferred from homology"/>
<feature type="transmembrane region" description="Helical" evidence="7">
    <location>
        <begin position="154"/>
        <end position="174"/>
    </location>
</feature>
<accession>A0A1E1K6Q7</accession>
<evidence type="ECO:0000313" key="10">
    <source>
        <dbReference type="Proteomes" id="UP000178912"/>
    </source>
</evidence>
<evidence type="ECO:0000256" key="6">
    <source>
        <dbReference type="ARBA" id="ARBA00023136"/>
    </source>
</evidence>
<feature type="transmembrane region" description="Helical" evidence="7">
    <location>
        <begin position="125"/>
        <end position="147"/>
    </location>
</feature>
<dbReference type="SUPFAM" id="SSF144091">
    <property type="entry name" value="Rhomboid-like"/>
    <property type="match status" value="1"/>
</dbReference>
<feature type="domain" description="Peptidase S54 rhomboid" evidence="8">
    <location>
        <begin position="57"/>
        <end position="205"/>
    </location>
</feature>
<evidence type="ECO:0000259" key="8">
    <source>
        <dbReference type="Pfam" id="PF01694"/>
    </source>
</evidence>
<sequence>MPSKVVVGAIGIACVGVFGWAAHLSAQARQIGTREAFQKLLDFTHHCVMTVESLQPGHYYTLITSSFMHNDILHLGCCMMGLYSFGPFIAVGFGVPSFLILYFGSVVAGGVAQVKFWQVNPSPNVVNHGAGSSGGVFGLFTAMACVAPRTSVSLFFVPMPISLAIAVSLIATVGGMQGRWLPDFGHADHMGGMAFGAAWAFLVMRRGAPLSRWFKTV</sequence>
<dbReference type="PANTHER" id="PTHR43731:SF14">
    <property type="entry name" value="PRESENILIN-ASSOCIATED RHOMBOID-LIKE PROTEIN, MITOCHONDRIAL"/>
    <property type="match status" value="1"/>
</dbReference>
<evidence type="ECO:0000256" key="1">
    <source>
        <dbReference type="ARBA" id="ARBA00004141"/>
    </source>
</evidence>
<dbReference type="Proteomes" id="UP000178912">
    <property type="component" value="Unassembled WGS sequence"/>
</dbReference>
<dbReference type="Pfam" id="PF01694">
    <property type="entry name" value="Rhomboid"/>
    <property type="match status" value="1"/>
</dbReference>
<evidence type="ECO:0000256" key="4">
    <source>
        <dbReference type="ARBA" id="ARBA00022801"/>
    </source>
</evidence>
<evidence type="ECO:0000256" key="7">
    <source>
        <dbReference type="SAM" id="Phobius"/>
    </source>
</evidence>
<gene>
    <name evidence="9" type="ORF">RAG0_03905</name>
</gene>
<dbReference type="AlphaFoldDB" id="A0A1E1K6Q7"/>
<dbReference type="InterPro" id="IPR022764">
    <property type="entry name" value="Peptidase_S54_rhomboid_dom"/>
</dbReference>
<keyword evidence="6 7" id="KW-0472">Membrane</keyword>
<comment type="subcellular location">
    <subcellularLocation>
        <location evidence="1">Membrane</location>
        <topology evidence="1">Multi-pass membrane protein</topology>
    </subcellularLocation>
</comment>
<dbReference type="GO" id="GO:0004252">
    <property type="term" value="F:serine-type endopeptidase activity"/>
    <property type="evidence" value="ECO:0007669"/>
    <property type="project" value="InterPro"/>
</dbReference>
<keyword evidence="3 7" id="KW-0812">Transmembrane</keyword>
<dbReference type="GO" id="GO:0016020">
    <property type="term" value="C:membrane"/>
    <property type="evidence" value="ECO:0007669"/>
    <property type="project" value="UniProtKB-SubCell"/>
</dbReference>
<feature type="transmembrane region" description="Helical" evidence="7">
    <location>
        <begin position="186"/>
        <end position="204"/>
    </location>
</feature>
<name>A0A1E1K6Q7_9HELO</name>
<keyword evidence="5 7" id="KW-1133">Transmembrane helix</keyword>
<reference evidence="10" key="1">
    <citation type="submission" date="2016-03" db="EMBL/GenBank/DDBJ databases">
        <authorList>
            <person name="Guldener U."/>
        </authorList>
    </citation>
    <scope>NUCLEOTIDE SEQUENCE [LARGE SCALE GENOMIC DNA]</scope>
    <source>
        <strain evidence="10">04CH-RAC-A.6.1</strain>
    </source>
</reference>